<organism evidence="3 4">
    <name type="scientific">Streptomyces solicathayae</name>
    <dbReference type="NCBI Taxonomy" id="3081768"/>
    <lineage>
        <taxon>Bacteria</taxon>
        <taxon>Bacillati</taxon>
        <taxon>Actinomycetota</taxon>
        <taxon>Actinomycetes</taxon>
        <taxon>Kitasatosporales</taxon>
        <taxon>Streptomycetaceae</taxon>
        <taxon>Streptomyces</taxon>
    </lineage>
</organism>
<feature type="transmembrane region" description="Helical" evidence="2">
    <location>
        <begin position="94"/>
        <end position="112"/>
    </location>
</feature>
<dbReference type="InterPro" id="IPR036259">
    <property type="entry name" value="MFS_trans_sf"/>
</dbReference>
<feature type="region of interest" description="Disordered" evidence="1">
    <location>
        <begin position="1"/>
        <end position="20"/>
    </location>
</feature>
<feature type="transmembrane region" description="Helical" evidence="2">
    <location>
        <begin position="279"/>
        <end position="298"/>
    </location>
</feature>
<keyword evidence="4" id="KW-1185">Reference proteome</keyword>
<feature type="transmembrane region" description="Helical" evidence="2">
    <location>
        <begin position="34"/>
        <end position="53"/>
    </location>
</feature>
<feature type="transmembrane region" description="Helical" evidence="2">
    <location>
        <begin position="242"/>
        <end position="259"/>
    </location>
</feature>
<protein>
    <submittedName>
        <fullName evidence="3">MFS transporter</fullName>
    </submittedName>
</protein>
<feature type="transmembrane region" description="Helical" evidence="2">
    <location>
        <begin position="118"/>
        <end position="141"/>
    </location>
</feature>
<dbReference type="RefSeq" id="WP_318100464.1">
    <property type="nucleotide sequence ID" value="NZ_CP137573.1"/>
</dbReference>
<evidence type="ECO:0000256" key="1">
    <source>
        <dbReference type="SAM" id="MobiDB-lite"/>
    </source>
</evidence>
<dbReference type="SUPFAM" id="SSF103473">
    <property type="entry name" value="MFS general substrate transporter"/>
    <property type="match status" value="1"/>
</dbReference>
<evidence type="ECO:0000313" key="4">
    <source>
        <dbReference type="Proteomes" id="UP001301731"/>
    </source>
</evidence>
<feature type="transmembrane region" description="Helical" evidence="2">
    <location>
        <begin position="186"/>
        <end position="205"/>
    </location>
</feature>
<accession>A0ABZ0LMS8</accession>
<dbReference type="Gene3D" id="1.20.1250.20">
    <property type="entry name" value="MFS general substrate transporter like domains"/>
    <property type="match status" value="1"/>
</dbReference>
<evidence type="ECO:0000313" key="3">
    <source>
        <dbReference type="EMBL" id="WOX20173.1"/>
    </source>
</evidence>
<feature type="compositionally biased region" description="Polar residues" evidence="1">
    <location>
        <begin position="1"/>
        <end position="11"/>
    </location>
</feature>
<keyword evidence="2" id="KW-1133">Transmembrane helix</keyword>
<sequence>MTVSPAHSSAAQVPAPGTGSGVPAGGVRRIAATLYGYSFFEEFVLFYPVYALLFSDTGLGLWQISSLFALWSVTNILLEVPSGVWADTVSRKRLLQIGPLLTAAGFALWVLFPSYWAFALGFVLWGAGGAFGSGALEALVYEELDRRGAADRYPRIMGRARAAGLVAVMVATALAGPVFTAGGYPVVGAASVLTCLVTAALASAFPEHRGKAAAAEDGEPGEAGWAATLRAGVAEARHDRSVRAAVLLVPAVTGIWGALDEYTPLLVRDTGVAPGTEPRLLLLIWAGATAGGLLAGPAGRLGARGLGALLAVAGLALAAGAAWGTPVGIVLVAIAFGGFQLGSVLADARLQDSITGPGRATVTSLAGLGTELTTVSVFGLYAVAGTAAGHGTAFALLALPYLVAAAVLSRGRRRRQ</sequence>
<keyword evidence="2" id="KW-0812">Transmembrane</keyword>
<proteinExistence type="predicted"/>
<dbReference type="InterPro" id="IPR011701">
    <property type="entry name" value="MFS"/>
</dbReference>
<feature type="transmembrane region" description="Helical" evidence="2">
    <location>
        <begin position="162"/>
        <end position="180"/>
    </location>
</feature>
<dbReference type="PANTHER" id="PTHR23530">
    <property type="entry name" value="TRANSPORT PROTEIN-RELATED"/>
    <property type="match status" value="1"/>
</dbReference>
<dbReference type="PANTHER" id="PTHR23530:SF1">
    <property type="entry name" value="PERMEASE, MAJOR FACILITATOR SUPERFAMILY-RELATED"/>
    <property type="match status" value="1"/>
</dbReference>
<feature type="transmembrane region" description="Helical" evidence="2">
    <location>
        <begin position="59"/>
        <end position="78"/>
    </location>
</feature>
<dbReference type="EMBL" id="CP137573">
    <property type="protein sequence ID" value="WOX20173.1"/>
    <property type="molecule type" value="Genomic_DNA"/>
</dbReference>
<dbReference type="Pfam" id="PF07690">
    <property type="entry name" value="MFS_1"/>
    <property type="match status" value="1"/>
</dbReference>
<feature type="transmembrane region" description="Helical" evidence="2">
    <location>
        <begin position="387"/>
        <end position="408"/>
    </location>
</feature>
<reference evidence="3 4" key="1">
    <citation type="submission" date="2023-10" db="EMBL/GenBank/DDBJ databases">
        <title>The genome sequence of Streptomyces sp. HUAS YS2.</title>
        <authorList>
            <person name="Mo P."/>
        </authorList>
    </citation>
    <scope>NUCLEOTIDE SEQUENCE [LARGE SCALE GENOMIC DNA]</scope>
    <source>
        <strain evidence="3 4">HUAS YS2</strain>
    </source>
</reference>
<keyword evidence="2" id="KW-0472">Membrane</keyword>
<gene>
    <name evidence="3" type="ORF">R2D22_01710</name>
</gene>
<dbReference type="InterPro" id="IPR053160">
    <property type="entry name" value="MFS_DHA3_Transporter"/>
</dbReference>
<dbReference type="Proteomes" id="UP001301731">
    <property type="component" value="Chromosome"/>
</dbReference>
<evidence type="ECO:0000256" key="2">
    <source>
        <dbReference type="SAM" id="Phobius"/>
    </source>
</evidence>
<name>A0ABZ0LMS8_9ACTN</name>